<dbReference type="InterPro" id="IPR039708">
    <property type="entry name" value="MT1774/Rv1733c-like"/>
</dbReference>
<keyword evidence="2" id="KW-1133">Transmembrane helix</keyword>
<evidence type="ECO:0000256" key="1">
    <source>
        <dbReference type="SAM" id="MobiDB-lite"/>
    </source>
</evidence>
<dbReference type="PANTHER" id="PTHR42305:SF1">
    <property type="entry name" value="MEMBRANE PROTEIN RV1733C-RELATED"/>
    <property type="match status" value="1"/>
</dbReference>
<protein>
    <submittedName>
        <fullName evidence="3">Uncharacterized protein</fullName>
    </submittedName>
</protein>
<keyword evidence="2" id="KW-0472">Membrane</keyword>
<proteinExistence type="predicted"/>
<organism evidence="3 4">
    <name type="scientific">Streptomyces anandii</name>
    <dbReference type="NCBI Taxonomy" id="285454"/>
    <lineage>
        <taxon>Bacteria</taxon>
        <taxon>Bacillati</taxon>
        <taxon>Actinomycetota</taxon>
        <taxon>Actinomycetes</taxon>
        <taxon>Kitasatosporales</taxon>
        <taxon>Streptomycetaceae</taxon>
        <taxon>Streptomyces</taxon>
    </lineage>
</organism>
<dbReference type="RefSeq" id="WP_381843360.1">
    <property type="nucleotide sequence ID" value="NZ_JBHYTS010000102.1"/>
</dbReference>
<feature type="transmembrane region" description="Helical" evidence="2">
    <location>
        <begin position="173"/>
        <end position="195"/>
    </location>
</feature>
<gene>
    <name evidence="3" type="ORF">ACFW88_34845</name>
</gene>
<dbReference type="EMBL" id="JBHYTS010000102">
    <property type="protein sequence ID" value="MFE1755656.1"/>
    <property type="molecule type" value="Genomic_DNA"/>
</dbReference>
<feature type="region of interest" description="Disordered" evidence="1">
    <location>
        <begin position="75"/>
        <end position="112"/>
    </location>
</feature>
<dbReference type="Proteomes" id="UP001599756">
    <property type="component" value="Unassembled WGS sequence"/>
</dbReference>
<name>A0ABW6HG90_9ACTN</name>
<keyword evidence="4" id="KW-1185">Reference proteome</keyword>
<sequence>MAFRGPKVWLWRWRRNPLKRRADTVEAWVLLGAWVVTVLAGVLAGWTASRGVENGLARERLDWRPTVALVIRQAPGTAASGAPGTANGGGRPANDGGEVSDPNAVDAMNAGNDSGTLRVWTEVRWTAPDGTSHTGQARVRPGSAVGAPVTVWTDSHGRLVTRPATAAQAHTRAVMIGALVGVSAAAVPFVAGRLVRGRLERRRLDQWDTEWTDFGPTWSRKTW</sequence>
<dbReference type="PANTHER" id="PTHR42305">
    <property type="entry name" value="MEMBRANE PROTEIN RV1733C-RELATED"/>
    <property type="match status" value="1"/>
</dbReference>
<keyword evidence="2" id="KW-0812">Transmembrane</keyword>
<comment type="caution">
    <text evidence="3">The sequence shown here is derived from an EMBL/GenBank/DDBJ whole genome shotgun (WGS) entry which is preliminary data.</text>
</comment>
<evidence type="ECO:0000313" key="3">
    <source>
        <dbReference type="EMBL" id="MFE1755656.1"/>
    </source>
</evidence>
<evidence type="ECO:0000313" key="4">
    <source>
        <dbReference type="Proteomes" id="UP001599756"/>
    </source>
</evidence>
<evidence type="ECO:0000256" key="2">
    <source>
        <dbReference type="SAM" id="Phobius"/>
    </source>
</evidence>
<accession>A0ABW6HG90</accession>
<feature type="compositionally biased region" description="Low complexity" evidence="1">
    <location>
        <begin position="75"/>
        <end position="85"/>
    </location>
</feature>
<reference evidence="3 4" key="1">
    <citation type="submission" date="2024-09" db="EMBL/GenBank/DDBJ databases">
        <title>The Natural Products Discovery Center: Release of the First 8490 Sequenced Strains for Exploring Actinobacteria Biosynthetic Diversity.</title>
        <authorList>
            <person name="Kalkreuter E."/>
            <person name="Kautsar S.A."/>
            <person name="Yang D."/>
            <person name="Bader C.D."/>
            <person name="Teijaro C.N."/>
            <person name="Fluegel L."/>
            <person name="Davis C.M."/>
            <person name="Simpson J.R."/>
            <person name="Lauterbach L."/>
            <person name="Steele A.D."/>
            <person name="Gui C."/>
            <person name="Meng S."/>
            <person name="Li G."/>
            <person name="Viehrig K."/>
            <person name="Ye F."/>
            <person name="Su P."/>
            <person name="Kiefer A.F."/>
            <person name="Nichols A."/>
            <person name="Cepeda A.J."/>
            <person name="Yan W."/>
            <person name="Fan B."/>
            <person name="Jiang Y."/>
            <person name="Adhikari A."/>
            <person name="Zheng C.-J."/>
            <person name="Schuster L."/>
            <person name="Cowan T.M."/>
            <person name="Smanski M.J."/>
            <person name="Chevrette M.G."/>
            <person name="De Carvalho L.P.S."/>
            <person name="Shen B."/>
        </authorList>
    </citation>
    <scope>NUCLEOTIDE SEQUENCE [LARGE SCALE GENOMIC DNA]</scope>
    <source>
        <strain evidence="3 4">NPDC059500</strain>
    </source>
</reference>